<keyword evidence="3" id="KW-1185">Reference proteome</keyword>
<gene>
    <name evidence="2" type="ORF">H2200_011891</name>
</gene>
<dbReference type="SUPFAM" id="SSF54695">
    <property type="entry name" value="POZ domain"/>
    <property type="match status" value="1"/>
</dbReference>
<dbReference type="PANTHER" id="PTHR47843:SF2">
    <property type="entry name" value="BTB DOMAIN-CONTAINING PROTEIN"/>
    <property type="match status" value="1"/>
</dbReference>
<dbReference type="InterPro" id="IPR000210">
    <property type="entry name" value="BTB/POZ_dom"/>
</dbReference>
<name>A0AA38WYX7_9EURO</name>
<accession>A0AA38WYX7</accession>
<organism evidence="2 3">
    <name type="scientific">Cladophialophora chaetospira</name>
    <dbReference type="NCBI Taxonomy" id="386627"/>
    <lineage>
        <taxon>Eukaryota</taxon>
        <taxon>Fungi</taxon>
        <taxon>Dikarya</taxon>
        <taxon>Ascomycota</taxon>
        <taxon>Pezizomycotina</taxon>
        <taxon>Eurotiomycetes</taxon>
        <taxon>Chaetothyriomycetidae</taxon>
        <taxon>Chaetothyriales</taxon>
        <taxon>Herpotrichiellaceae</taxon>
        <taxon>Cladophialophora</taxon>
    </lineage>
</organism>
<feature type="domain" description="BTB" evidence="1">
    <location>
        <begin position="25"/>
        <end position="94"/>
    </location>
</feature>
<dbReference type="AlphaFoldDB" id="A0AA38WYX7"/>
<evidence type="ECO:0000313" key="3">
    <source>
        <dbReference type="Proteomes" id="UP001172673"/>
    </source>
</evidence>
<dbReference type="Pfam" id="PF00651">
    <property type="entry name" value="BTB"/>
    <property type="match status" value="1"/>
</dbReference>
<dbReference type="InterPro" id="IPR011333">
    <property type="entry name" value="SKP1/BTB/POZ_sf"/>
</dbReference>
<protein>
    <recommendedName>
        <fullName evidence="1">BTB domain-containing protein</fullName>
    </recommendedName>
</protein>
<dbReference type="PANTHER" id="PTHR47843">
    <property type="entry name" value="BTB DOMAIN-CONTAINING PROTEIN-RELATED"/>
    <property type="match status" value="1"/>
</dbReference>
<dbReference type="PROSITE" id="PS50097">
    <property type="entry name" value="BTB"/>
    <property type="match status" value="1"/>
</dbReference>
<proteinExistence type="predicted"/>
<reference evidence="2" key="1">
    <citation type="submission" date="2022-10" db="EMBL/GenBank/DDBJ databases">
        <title>Culturing micro-colonial fungi from biological soil crusts in the Mojave desert and describing Neophaeococcomyces mojavensis, and introducing the new genera and species Taxawa tesnikishii.</title>
        <authorList>
            <person name="Kurbessoian T."/>
            <person name="Stajich J.E."/>
        </authorList>
    </citation>
    <scope>NUCLEOTIDE SEQUENCE</scope>
    <source>
        <strain evidence="2">TK_41</strain>
    </source>
</reference>
<dbReference type="Proteomes" id="UP001172673">
    <property type="component" value="Unassembled WGS sequence"/>
</dbReference>
<sequence length="238" mass="26889">MADASPPNGEPCGGKDTNESITTSEIIPIFVGPIKKKHLIHACILTSKAPFFKKCLESGMREQAENAIYLPEDDPEAFGIVANWMYTGSMPSTCKCRVLMSAYILADKLCMTNIQDAVMEQLRWNLMDEEIILPVDVDWVWEKTGPGSKLREFMVDALHYSVMQQDEYQTAEGKNEHHLAVDLEAVMVMNGALGYQLYSKIFNVSAVRNQARKKTTSPYLRNCKYHCHADEEECPSRK</sequence>
<evidence type="ECO:0000313" key="2">
    <source>
        <dbReference type="EMBL" id="KAJ9603705.1"/>
    </source>
</evidence>
<dbReference type="EMBL" id="JAPDRK010000021">
    <property type="protein sequence ID" value="KAJ9603705.1"/>
    <property type="molecule type" value="Genomic_DNA"/>
</dbReference>
<comment type="caution">
    <text evidence="2">The sequence shown here is derived from an EMBL/GenBank/DDBJ whole genome shotgun (WGS) entry which is preliminary data.</text>
</comment>
<evidence type="ECO:0000259" key="1">
    <source>
        <dbReference type="PROSITE" id="PS50097"/>
    </source>
</evidence>
<dbReference type="CDD" id="cd18186">
    <property type="entry name" value="BTB_POZ_ZBTB_KLHL-like"/>
    <property type="match status" value="1"/>
</dbReference>
<dbReference type="Gene3D" id="3.30.710.10">
    <property type="entry name" value="Potassium Channel Kv1.1, Chain A"/>
    <property type="match status" value="1"/>
</dbReference>